<evidence type="ECO:0000313" key="1">
    <source>
        <dbReference type="EMBL" id="KQL52483.1"/>
    </source>
</evidence>
<protein>
    <submittedName>
        <fullName evidence="1">Uncharacterized protein</fullName>
    </submittedName>
</protein>
<proteinExistence type="predicted"/>
<name>A0A0Q3WV24_9BACI</name>
<dbReference type="AlphaFoldDB" id="A0A0Q3WV24"/>
<keyword evidence="2" id="KW-1185">Reference proteome</keyword>
<comment type="caution">
    <text evidence="1">The sequence shown here is derived from an EMBL/GenBank/DDBJ whole genome shotgun (WGS) entry which is preliminary data.</text>
</comment>
<dbReference type="Proteomes" id="UP000051888">
    <property type="component" value="Unassembled WGS sequence"/>
</dbReference>
<reference evidence="1 2" key="1">
    <citation type="submission" date="2015-09" db="EMBL/GenBank/DDBJ databases">
        <title>Genome sequencing project for genomic taxonomy and phylogenomics of Bacillus-like bacteria.</title>
        <authorList>
            <person name="Liu B."/>
            <person name="Wang J."/>
            <person name="Zhu Y."/>
            <person name="Liu G."/>
            <person name="Chen Q."/>
            <person name="Chen Z."/>
            <person name="Lan J."/>
            <person name="Che J."/>
            <person name="Ge C."/>
            <person name="Shi H."/>
            <person name="Pan Z."/>
            <person name="Liu X."/>
        </authorList>
    </citation>
    <scope>NUCLEOTIDE SEQUENCE [LARGE SCALE GENOMIC DNA]</scope>
    <source>
        <strain evidence="1 2">LMG 18435</strain>
    </source>
</reference>
<accession>A0A0Q3WV24</accession>
<dbReference type="EMBL" id="LJJC01000004">
    <property type="protein sequence ID" value="KQL52483.1"/>
    <property type="molecule type" value="Genomic_DNA"/>
</dbReference>
<evidence type="ECO:0000313" key="2">
    <source>
        <dbReference type="Proteomes" id="UP000051888"/>
    </source>
</evidence>
<sequence>MLPVIYIHESIGWWLQPGLFFFMDIFICCRGEVCTKTCGGGESVEKPKVPVGFYEKSDENEVRNVEIL</sequence>
<gene>
    <name evidence="1" type="ORF">AN964_02295</name>
</gene>
<organism evidence="1 2">
    <name type="scientific">Heyndrickxia shackletonii</name>
    <dbReference type="NCBI Taxonomy" id="157838"/>
    <lineage>
        <taxon>Bacteria</taxon>
        <taxon>Bacillati</taxon>
        <taxon>Bacillota</taxon>
        <taxon>Bacilli</taxon>
        <taxon>Bacillales</taxon>
        <taxon>Bacillaceae</taxon>
        <taxon>Heyndrickxia</taxon>
    </lineage>
</organism>
<dbReference type="STRING" id="157838.AN964_02295"/>